<accession>A0AAW1JTD9</accession>
<feature type="domain" description="Trichome birefringence-like C-terminal" evidence="2">
    <location>
        <begin position="11"/>
        <end position="69"/>
    </location>
</feature>
<reference evidence="3" key="1">
    <citation type="submission" date="2024-03" db="EMBL/GenBank/DDBJ databases">
        <title>WGS assembly of Saponaria officinalis var. Norfolk2.</title>
        <authorList>
            <person name="Jenkins J."/>
            <person name="Shu S."/>
            <person name="Grimwood J."/>
            <person name="Barry K."/>
            <person name="Goodstein D."/>
            <person name="Schmutz J."/>
            <person name="Leebens-Mack J."/>
            <person name="Osbourn A."/>
        </authorList>
    </citation>
    <scope>NUCLEOTIDE SEQUENCE [LARGE SCALE GENOMIC DNA]</scope>
    <source>
        <strain evidence="3">JIC</strain>
    </source>
</reference>
<organism evidence="3 4">
    <name type="scientific">Saponaria officinalis</name>
    <name type="common">Common soapwort</name>
    <name type="synonym">Lychnis saponaria</name>
    <dbReference type="NCBI Taxonomy" id="3572"/>
    <lineage>
        <taxon>Eukaryota</taxon>
        <taxon>Viridiplantae</taxon>
        <taxon>Streptophyta</taxon>
        <taxon>Embryophyta</taxon>
        <taxon>Tracheophyta</taxon>
        <taxon>Spermatophyta</taxon>
        <taxon>Magnoliopsida</taxon>
        <taxon>eudicotyledons</taxon>
        <taxon>Gunneridae</taxon>
        <taxon>Pentapetalae</taxon>
        <taxon>Caryophyllales</taxon>
        <taxon>Caryophyllaceae</taxon>
        <taxon>Caryophylleae</taxon>
        <taxon>Saponaria</taxon>
    </lineage>
</organism>
<comment type="similarity">
    <text evidence="1">Belongs to the PC-esterase family. TBL subfamily.</text>
</comment>
<evidence type="ECO:0000256" key="1">
    <source>
        <dbReference type="ARBA" id="ARBA00007727"/>
    </source>
</evidence>
<name>A0AAW1JTD9_SAPOF</name>
<sequence>MTSGLETCNLYGRGCYFQTEAEVNMSMTDDCAYRRSLETVLNWIDKDVNTSKTQVVFRTYAPVHFRKLQGGRIKTTLYNDDIEAYEDVIQDKMVYEISNAKLKPVPEKYRTSPEDHPYQLSFNNSTIIQPVPEYIVLASIPRSITLDDRYDVVGIVIHVEQLRSVSSTAQPMVITTWADLAVKEGQALKDVAEPFRVVGFTSLRPSYHKGFSLANYQLHIFKFAPVGGKADALRAWRKANKETVAAKAQQVLKVRLPETQRRIITIKQLRQKKVATTLQDERHWLHFTIPDFDIKIMNITFEAVDDTGSYTFTAFTEDTEKLLEVKATNLYSMPQQVLPIFSFKGKLVQKTGFNIDNQLGPATTASSIIFWSSQSVRYLPF</sequence>
<dbReference type="EMBL" id="JBDFQZ010000007">
    <property type="protein sequence ID" value="KAK9706960.1"/>
    <property type="molecule type" value="Genomic_DNA"/>
</dbReference>
<proteinExistence type="inferred from homology"/>
<evidence type="ECO:0000259" key="2">
    <source>
        <dbReference type="Pfam" id="PF13839"/>
    </source>
</evidence>
<dbReference type="Gene3D" id="2.40.50.140">
    <property type="entry name" value="Nucleic acid-binding proteins"/>
    <property type="match status" value="1"/>
</dbReference>
<dbReference type="GO" id="GO:0016740">
    <property type="term" value="F:transferase activity"/>
    <property type="evidence" value="ECO:0007669"/>
    <property type="project" value="InterPro"/>
</dbReference>
<dbReference type="InterPro" id="IPR026057">
    <property type="entry name" value="TBL_C"/>
</dbReference>
<dbReference type="AlphaFoldDB" id="A0AAW1JTD9"/>
<dbReference type="SUPFAM" id="SSF50249">
    <property type="entry name" value="Nucleic acid-binding proteins"/>
    <property type="match status" value="1"/>
</dbReference>
<dbReference type="Pfam" id="PF13839">
    <property type="entry name" value="PC-Esterase"/>
    <property type="match status" value="1"/>
</dbReference>
<evidence type="ECO:0000313" key="4">
    <source>
        <dbReference type="Proteomes" id="UP001443914"/>
    </source>
</evidence>
<protein>
    <recommendedName>
        <fullName evidence="2">Trichome birefringence-like C-terminal domain-containing protein</fullName>
    </recommendedName>
</protein>
<evidence type="ECO:0000313" key="3">
    <source>
        <dbReference type="EMBL" id="KAK9706960.1"/>
    </source>
</evidence>
<keyword evidence="4" id="KW-1185">Reference proteome</keyword>
<comment type="caution">
    <text evidence="3">The sequence shown here is derived from an EMBL/GenBank/DDBJ whole genome shotgun (WGS) entry which is preliminary data.</text>
</comment>
<gene>
    <name evidence="3" type="ORF">RND81_07G163800</name>
</gene>
<dbReference type="InterPro" id="IPR012340">
    <property type="entry name" value="NA-bd_OB-fold"/>
</dbReference>
<dbReference type="Proteomes" id="UP001443914">
    <property type="component" value="Unassembled WGS sequence"/>
</dbReference>